<evidence type="ECO:0000313" key="2">
    <source>
        <dbReference type="EMBL" id="KAJ6739153.1"/>
    </source>
</evidence>
<dbReference type="EMBL" id="JAPFFM010000010">
    <property type="protein sequence ID" value="KAJ6739153.1"/>
    <property type="molecule type" value="Genomic_DNA"/>
</dbReference>
<reference evidence="2" key="2">
    <citation type="journal article" date="2023" name="Int. J. Mol. Sci.">
        <title>De Novo Assembly and Annotation of 11 Diverse Shrub Willow (Salix) Genomes Reveals Novel Gene Organization in Sex-Linked Regions.</title>
        <authorList>
            <person name="Hyden B."/>
            <person name="Feng K."/>
            <person name="Yates T.B."/>
            <person name="Jawdy S."/>
            <person name="Cereghino C."/>
            <person name="Smart L.B."/>
            <person name="Muchero W."/>
        </authorList>
    </citation>
    <scope>NUCLEOTIDE SEQUENCE</scope>
    <source>
        <tissue evidence="2">Shoot tip</tissue>
    </source>
</reference>
<feature type="region of interest" description="Disordered" evidence="1">
    <location>
        <begin position="1"/>
        <end position="125"/>
    </location>
</feature>
<evidence type="ECO:0000256" key="1">
    <source>
        <dbReference type="SAM" id="MobiDB-lite"/>
    </source>
</evidence>
<evidence type="ECO:0000313" key="3">
    <source>
        <dbReference type="Proteomes" id="UP001151752"/>
    </source>
</evidence>
<reference evidence="2" key="1">
    <citation type="submission" date="2022-11" db="EMBL/GenBank/DDBJ databases">
        <authorList>
            <person name="Hyden B.L."/>
            <person name="Feng K."/>
            <person name="Yates T."/>
            <person name="Jawdy S."/>
            <person name="Smart L.B."/>
            <person name="Muchero W."/>
        </authorList>
    </citation>
    <scope>NUCLEOTIDE SEQUENCE</scope>
    <source>
        <tissue evidence="2">Shoot tip</tissue>
    </source>
</reference>
<proteinExistence type="predicted"/>
<protein>
    <submittedName>
        <fullName evidence="2">ZINC FINGER CCCH DOMAIN-CONTAINING PROTEIN 20</fullName>
    </submittedName>
</protein>
<feature type="compositionally biased region" description="Polar residues" evidence="1">
    <location>
        <begin position="45"/>
        <end position="62"/>
    </location>
</feature>
<organism evidence="2 3">
    <name type="scientific">Salix koriyanagi</name>
    <dbReference type="NCBI Taxonomy" id="2511006"/>
    <lineage>
        <taxon>Eukaryota</taxon>
        <taxon>Viridiplantae</taxon>
        <taxon>Streptophyta</taxon>
        <taxon>Embryophyta</taxon>
        <taxon>Tracheophyta</taxon>
        <taxon>Spermatophyta</taxon>
        <taxon>Magnoliopsida</taxon>
        <taxon>eudicotyledons</taxon>
        <taxon>Gunneridae</taxon>
        <taxon>Pentapetalae</taxon>
        <taxon>rosids</taxon>
        <taxon>fabids</taxon>
        <taxon>Malpighiales</taxon>
        <taxon>Salicaceae</taxon>
        <taxon>Saliceae</taxon>
        <taxon>Salix</taxon>
    </lineage>
</organism>
<sequence length="162" mass="17572">MDPSHESDEDEGETEDKRQENSLRPRGSGFSKKGREPISPRKGGFTSNDIWGGSKSYSSTNRELSRNLSDKGFSYKGDDIGGGESVNENFWGQGREKQTQQSQSTNSTAISESLPEIAPATPSTVVTQSAAKVNEAEKNMALSGSIWKNSRTIFNGAASEME</sequence>
<keyword evidence="3" id="KW-1185">Reference proteome</keyword>
<accession>A0A9Q0ZLT9</accession>
<feature type="compositionally biased region" description="Low complexity" evidence="1">
    <location>
        <begin position="99"/>
        <end position="108"/>
    </location>
</feature>
<dbReference type="AlphaFoldDB" id="A0A9Q0ZLT9"/>
<comment type="caution">
    <text evidence="2">The sequence shown here is derived from an EMBL/GenBank/DDBJ whole genome shotgun (WGS) entry which is preliminary data.</text>
</comment>
<dbReference type="PANTHER" id="PTHR46695">
    <property type="entry name" value="ZINC FINGER CCCH DOMAIN-CONTAINING PROTEIN 44-RELATED"/>
    <property type="match status" value="1"/>
</dbReference>
<dbReference type="Proteomes" id="UP001151752">
    <property type="component" value="Chromosome 4"/>
</dbReference>
<name>A0A9Q0ZLT9_9ROSI</name>
<dbReference type="PANTHER" id="PTHR46695:SF5">
    <property type="entry name" value="RNA POLYMERASE-ASSOCIATED PROTEIN RTF1 HOMOLOG"/>
    <property type="match status" value="1"/>
</dbReference>
<gene>
    <name evidence="2" type="ORF">OIU74_004002</name>
</gene>